<comment type="caution">
    <text evidence="6">The sequence shown here is derived from an EMBL/GenBank/DDBJ whole genome shotgun (WGS) entry which is preliminary data.</text>
</comment>
<evidence type="ECO:0000259" key="5">
    <source>
        <dbReference type="PROSITE" id="PS50830"/>
    </source>
</evidence>
<dbReference type="RefSeq" id="WP_146947188.1">
    <property type="nucleotide sequence ID" value="NZ_VOQF01000004.1"/>
</dbReference>
<proteinExistence type="predicted"/>
<dbReference type="InterPro" id="IPR035437">
    <property type="entry name" value="SNase_OB-fold_sf"/>
</dbReference>
<dbReference type="OrthoDB" id="4376109at2"/>
<evidence type="ECO:0000256" key="4">
    <source>
        <dbReference type="SAM" id="SignalP"/>
    </source>
</evidence>
<dbReference type="EMBL" id="VOQF01000004">
    <property type="protein sequence ID" value="TXC91496.1"/>
    <property type="molecule type" value="Genomic_DNA"/>
</dbReference>
<keyword evidence="1" id="KW-0540">Nuclease</keyword>
<dbReference type="SUPFAM" id="SSF50199">
    <property type="entry name" value="Staphylococcal nuclease"/>
    <property type="match status" value="1"/>
</dbReference>
<dbReference type="InterPro" id="IPR016071">
    <property type="entry name" value="Staphylococal_nuclease_OB-fold"/>
</dbReference>
<dbReference type="InterPro" id="IPR002071">
    <property type="entry name" value="Thermonucl_AS"/>
</dbReference>
<dbReference type="Pfam" id="PF00565">
    <property type="entry name" value="SNase"/>
    <property type="match status" value="1"/>
</dbReference>
<evidence type="ECO:0000313" key="7">
    <source>
        <dbReference type="Proteomes" id="UP000321363"/>
    </source>
</evidence>
<dbReference type="PROSITE" id="PS01284">
    <property type="entry name" value="TNASE_2"/>
    <property type="match status" value="1"/>
</dbReference>
<dbReference type="GO" id="GO:0004519">
    <property type="term" value="F:endonuclease activity"/>
    <property type="evidence" value="ECO:0007669"/>
    <property type="project" value="UniProtKB-KW"/>
</dbReference>
<keyword evidence="2" id="KW-0255">Endonuclease</keyword>
<protein>
    <submittedName>
        <fullName evidence="6">Thermonuclease family protein</fullName>
    </submittedName>
</protein>
<evidence type="ECO:0000256" key="2">
    <source>
        <dbReference type="ARBA" id="ARBA00022759"/>
    </source>
</evidence>
<feature type="chain" id="PRO_5038774590" evidence="4">
    <location>
        <begin position="26"/>
        <end position="238"/>
    </location>
</feature>
<dbReference type="SMART" id="SM00318">
    <property type="entry name" value="SNc"/>
    <property type="match status" value="1"/>
</dbReference>
<accession>A0A5C6W4M6</accession>
<gene>
    <name evidence="6" type="ORF">FS935_07605</name>
</gene>
<dbReference type="GO" id="GO:0003676">
    <property type="term" value="F:nucleic acid binding"/>
    <property type="evidence" value="ECO:0007669"/>
    <property type="project" value="InterPro"/>
</dbReference>
<dbReference type="AlphaFoldDB" id="A0A5C6W4M6"/>
<evidence type="ECO:0000256" key="3">
    <source>
        <dbReference type="ARBA" id="ARBA00022801"/>
    </source>
</evidence>
<keyword evidence="4" id="KW-0732">Signal</keyword>
<name>A0A5C6W4M6_9BACI</name>
<dbReference type="Gene3D" id="2.40.50.90">
    <property type="match status" value="1"/>
</dbReference>
<feature type="signal peptide" evidence="4">
    <location>
        <begin position="1"/>
        <end position="25"/>
    </location>
</feature>
<keyword evidence="3" id="KW-0378">Hydrolase</keyword>
<evidence type="ECO:0000256" key="1">
    <source>
        <dbReference type="ARBA" id="ARBA00022722"/>
    </source>
</evidence>
<reference evidence="6 7" key="1">
    <citation type="journal article" date="2005" name="Int. J. Syst. Evol. Microbiol.">
        <title>Bacillus litoralis sp. nov., isolated from a tidal flat of the Yellow Sea in Korea.</title>
        <authorList>
            <person name="Yoon J.H."/>
            <person name="Oh T.K."/>
        </authorList>
    </citation>
    <scope>NUCLEOTIDE SEQUENCE [LARGE SCALE GENOMIC DNA]</scope>
    <source>
        <strain evidence="6 7">SW-211</strain>
    </source>
</reference>
<dbReference type="PROSITE" id="PS50830">
    <property type="entry name" value="TNASE_3"/>
    <property type="match status" value="1"/>
</dbReference>
<dbReference type="PANTHER" id="PTHR12302">
    <property type="entry name" value="EBNA2 BINDING PROTEIN P100"/>
    <property type="match status" value="1"/>
</dbReference>
<sequence>MTVYNTTIKLIITVFLCILAGCSTENTNSNFINAEVNRVVDGDTLNVSIDGKEETVRLLLVDTPETVHPTKPVEPFGPEASTYMKKLLTGNKVDIELDVGERDKYGRLLAYIYFEEKMVNKLLLEKGLARVAYVFEPNTKYVDEFYEIQKQAQNKAIGIWSLENYATDEGFNSNEESSSVVEDELAHSVECTIKGNINSKGEKIYHTEASPSYKVTKPEEMFCSKQEAEAAGYRAIKR</sequence>
<organism evidence="6 7">
    <name type="scientific">Metabacillus litoralis</name>
    <dbReference type="NCBI Taxonomy" id="152268"/>
    <lineage>
        <taxon>Bacteria</taxon>
        <taxon>Bacillati</taxon>
        <taxon>Bacillota</taxon>
        <taxon>Bacilli</taxon>
        <taxon>Bacillales</taxon>
        <taxon>Bacillaceae</taxon>
        <taxon>Metabacillus</taxon>
    </lineage>
</organism>
<feature type="domain" description="TNase-like" evidence="5">
    <location>
        <begin position="30"/>
        <end position="162"/>
    </location>
</feature>
<evidence type="ECO:0000313" key="6">
    <source>
        <dbReference type="EMBL" id="TXC91496.1"/>
    </source>
</evidence>
<dbReference type="CDD" id="cd00175">
    <property type="entry name" value="SNc"/>
    <property type="match status" value="1"/>
</dbReference>
<dbReference type="PROSITE" id="PS01123">
    <property type="entry name" value="TNASE_1"/>
    <property type="match status" value="1"/>
</dbReference>
<keyword evidence="7" id="KW-1185">Reference proteome</keyword>
<dbReference type="Proteomes" id="UP000321363">
    <property type="component" value="Unassembled WGS sequence"/>
</dbReference>
<dbReference type="PANTHER" id="PTHR12302:SF3">
    <property type="entry name" value="SERINE_THREONINE-PROTEIN KINASE 31"/>
    <property type="match status" value="1"/>
</dbReference>
<dbReference type="GO" id="GO:0016787">
    <property type="term" value="F:hydrolase activity"/>
    <property type="evidence" value="ECO:0007669"/>
    <property type="project" value="UniProtKB-KW"/>
</dbReference>